<organism evidence="3 4">
    <name type="scientific">Planotetraspora phitsanulokensis</name>
    <dbReference type="NCBI Taxonomy" id="575192"/>
    <lineage>
        <taxon>Bacteria</taxon>
        <taxon>Bacillati</taxon>
        <taxon>Actinomycetota</taxon>
        <taxon>Actinomycetes</taxon>
        <taxon>Streptosporangiales</taxon>
        <taxon>Streptosporangiaceae</taxon>
        <taxon>Planotetraspora</taxon>
    </lineage>
</organism>
<evidence type="ECO:0000256" key="2">
    <source>
        <dbReference type="SAM" id="Phobius"/>
    </source>
</evidence>
<keyword evidence="4" id="KW-1185">Reference proteome</keyword>
<evidence type="ECO:0000313" key="4">
    <source>
        <dbReference type="Proteomes" id="UP000622547"/>
    </source>
</evidence>
<comment type="caution">
    <text evidence="3">The sequence shown here is derived from an EMBL/GenBank/DDBJ whole genome shotgun (WGS) entry which is preliminary data.</text>
</comment>
<reference evidence="3 4" key="1">
    <citation type="submission" date="2021-01" db="EMBL/GenBank/DDBJ databases">
        <title>Whole genome shotgun sequence of Planotetraspora phitsanulokensis NBRC 104273.</title>
        <authorList>
            <person name="Komaki H."/>
            <person name="Tamura T."/>
        </authorList>
    </citation>
    <scope>NUCLEOTIDE SEQUENCE [LARGE SCALE GENOMIC DNA]</scope>
    <source>
        <strain evidence="3 4">NBRC 104273</strain>
    </source>
</reference>
<gene>
    <name evidence="3" type="ORF">Pph01_35770</name>
</gene>
<dbReference type="EMBL" id="BOOP01000015">
    <property type="protein sequence ID" value="GII38574.1"/>
    <property type="molecule type" value="Genomic_DNA"/>
</dbReference>
<keyword evidence="2" id="KW-0812">Transmembrane</keyword>
<keyword evidence="2" id="KW-1133">Transmembrane helix</keyword>
<proteinExistence type="predicted"/>
<accession>A0A8J3U4Z0</accession>
<sequence length="110" mass="11524">MGPPGAPRPRRTDTGRLVIVGVVCAVVGALFGGGVVLVGDNLWHRLHGPRYGVVWSDPGQGQRRLPRDGQGGPRFGQNRPSDDLSRYCRWTDAGLQCAAPDPGPGSGPGS</sequence>
<protein>
    <submittedName>
        <fullName evidence="3">Uncharacterized protein</fullName>
    </submittedName>
</protein>
<name>A0A8J3U4Z0_9ACTN</name>
<feature type="transmembrane region" description="Helical" evidence="2">
    <location>
        <begin position="17"/>
        <end position="38"/>
    </location>
</feature>
<keyword evidence="2" id="KW-0472">Membrane</keyword>
<dbReference type="AlphaFoldDB" id="A0A8J3U4Z0"/>
<evidence type="ECO:0000256" key="1">
    <source>
        <dbReference type="SAM" id="MobiDB-lite"/>
    </source>
</evidence>
<dbReference type="Proteomes" id="UP000622547">
    <property type="component" value="Unassembled WGS sequence"/>
</dbReference>
<evidence type="ECO:0000313" key="3">
    <source>
        <dbReference type="EMBL" id="GII38574.1"/>
    </source>
</evidence>
<feature type="region of interest" description="Disordered" evidence="1">
    <location>
        <begin position="56"/>
        <end position="83"/>
    </location>
</feature>